<keyword evidence="8" id="KW-0732">Signal</keyword>
<keyword evidence="4 7" id="KW-0812">Transmembrane</keyword>
<protein>
    <submittedName>
        <fullName evidence="10">TonB-dependent receptor</fullName>
    </submittedName>
</protein>
<dbReference type="GO" id="GO:0009279">
    <property type="term" value="C:cell outer membrane"/>
    <property type="evidence" value="ECO:0007669"/>
    <property type="project" value="UniProtKB-SubCell"/>
</dbReference>
<comment type="subcellular location">
    <subcellularLocation>
        <location evidence="1 7">Cell outer membrane</location>
        <topology evidence="1 7">Multi-pass membrane protein</topology>
    </subcellularLocation>
</comment>
<feature type="chain" id="PRO_5020771194" evidence="8">
    <location>
        <begin position="31"/>
        <end position="1081"/>
    </location>
</feature>
<evidence type="ECO:0000256" key="8">
    <source>
        <dbReference type="SAM" id="SignalP"/>
    </source>
</evidence>
<dbReference type="InterPro" id="IPR039426">
    <property type="entry name" value="TonB-dep_rcpt-like"/>
</dbReference>
<dbReference type="InterPro" id="IPR023997">
    <property type="entry name" value="TonB-dep_OMP_SusC/RagA_CS"/>
</dbReference>
<evidence type="ECO:0000256" key="3">
    <source>
        <dbReference type="ARBA" id="ARBA00022452"/>
    </source>
</evidence>
<dbReference type="FunFam" id="2.170.130.10:FF:000003">
    <property type="entry name" value="SusC/RagA family TonB-linked outer membrane protein"/>
    <property type="match status" value="1"/>
</dbReference>
<dbReference type="SUPFAM" id="SSF56935">
    <property type="entry name" value="Porins"/>
    <property type="match status" value="1"/>
</dbReference>
<evidence type="ECO:0000256" key="6">
    <source>
        <dbReference type="ARBA" id="ARBA00023237"/>
    </source>
</evidence>
<dbReference type="AlphaFoldDB" id="A0A4U0P041"/>
<gene>
    <name evidence="10" type="ORF">FAZ15_10875</name>
</gene>
<keyword evidence="5 7" id="KW-0472">Membrane</keyword>
<name>A0A4U0P041_9SPHI</name>
<dbReference type="PROSITE" id="PS00018">
    <property type="entry name" value="EF_HAND_1"/>
    <property type="match status" value="1"/>
</dbReference>
<dbReference type="InterPro" id="IPR008969">
    <property type="entry name" value="CarboxyPept-like_regulatory"/>
</dbReference>
<keyword evidence="2 7" id="KW-0813">Transport</keyword>
<dbReference type="EMBL" id="SUME01000004">
    <property type="protein sequence ID" value="TJZ60495.1"/>
    <property type="molecule type" value="Genomic_DNA"/>
</dbReference>
<keyword evidence="6 7" id="KW-0998">Cell outer membrane</keyword>
<organism evidence="10 11">
    <name type="scientific">Sphingobacterium olei</name>
    <dbReference type="NCBI Taxonomy" id="2571155"/>
    <lineage>
        <taxon>Bacteria</taxon>
        <taxon>Pseudomonadati</taxon>
        <taxon>Bacteroidota</taxon>
        <taxon>Sphingobacteriia</taxon>
        <taxon>Sphingobacteriales</taxon>
        <taxon>Sphingobacteriaceae</taxon>
        <taxon>Sphingobacterium</taxon>
    </lineage>
</organism>
<keyword evidence="11" id="KW-1185">Reference proteome</keyword>
<evidence type="ECO:0000256" key="2">
    <source>
        <dbReference type="ARBA" id="ARBA00022448"/>
    </source>
</evidence>
<evidence type="ECO:0000259" key="9">
    <source>
        <dbReference type="Pfam" id="PF07715"/>
    </source>
</evidence>
<feature type="domain" description="TonB-dependent receptor plug" evidence="9">
    <location>
        <begin position="132"/>
        <end position="241"/>
    </location>
</feature>
<evidence type="ECO:0000256" key="7">
    <source>
        <dbReference type="PROSITE-ProRule" id="PRU01360"/>
    </source>
</evidence>
<dbReference type="InterPro" id="IPR018247">
    <property type="entry name" value="EF_Hand_1_Ca_BS"/>
</dbReference>
<dbReference type="InterPro" id="IPR036942">
    <property type="entry name" value="Beta-barrel_TonB_sf"/>
</dbReference>
<dbReference type="InterPro" id="IPR012910">
    <property type="entry name" value="Plug_dom"/>
</dbReference>
<sequence length="1081" mass="120028">MKVLFNLRTCLGKRLSMSVCIMLIAVSAFAQDDLVRVAGIVSGREGPISGVTVAIKDGKTLGITNDKGYYEFKVPGNAVITFRHIAYESLEARLQDHQQNALGVYAIEIQLDDRIGDELEEAVVVGFGTQKKASLVSSITSVNPKELKGPTSNLTTMMAGRISGMIAYQQSGEPGADNAEFFIRGLGSFGAGKVDPLILIDGAESTTNDLARLQADDIAAFSVLKDATAAAVYGARGANGVILVTTKSGTAGKTKFSFRAENRMSSNTRNFKFADNVTYMTLANEAALTRNPLAILPYSQTKIDRTAAGADQLIYPDNNWIDMLIKDFTVNQGYNLSASGGGERARYYVAGTYNIDNGVLKVDGRNNFNSNIKLKNYSVRTNLDINLTPTTDATVRMYGQFDDYTGPVGSYDNNGNRIHGGRHIFERAIWSNPVMFPAVYPASFSPYTEHPLFGGAVTGAGSTTLLSNPYAEMVRGYEVYKTSTLQPQIEIKQNFGFLLDGLSARAMGYLKRYSYFNVVRQYNPFYYSSYLNPVSGNVDLTVLNDGGPSSIGVTGSEYLNYSEGSKNLDSRLYMEAALNYAKRFGDKHDVSGMLITILSSYQTGNAGSVQSSLEQRNQGLSGRFTYGYDDRYLAEFNFGYNGTERFASGYRFGFFPSFGLAYRVSNEKFFEPLLNTINDLKLRGTFGWVGNDQIGRREDRFFYLSEVNLNNAGFGSTFGENNFYSRPGISVSRYANERITWEKSRQVNLGLDVSLFNRSVEIIMDAFHQKRYNILEDRSFLSATMGLMGGIPQANTAEAESRGLDASVNFNKTLSPNWWTTIRGNFTYATSKILKKDELEYSENMSYLYRTGHSVAQTFGLIAERLFVDDVEVANSPQQFGTYMGGDIKYRDMNDDGQITLNDMVAIGYPTTPEITYGFGGTIGYKAFDLSLFFQGSARSSFFINAENIAPFVINGSAQNGLLDVVAESHWSEENRDSYALWPRLSPQFVQNNTLRFGSNQYQSTWWMRNGTFLRLKNVEIGYNLPSEKTTRFGVNRLRAYLSGSNLWVWSKFKMWDVEMGGRGLGYPVQSVYNVGLLLDF</sequence>
<evidence type="ECO:0000313" key="11">
    <source>
        <dbReference type="Proteomes" id="UP000306808"/>
    </source>
</evidence>
<feature type="signal peptide" evidence="8">
    <location>
        <begin position="1"/>
        <end position="30"/>
    </location>
</feature>
<dbReference type="Gene3D" id="2.40.170.20">
    <property type="entry name" value="TonB-dependent receptor, beta-barrel domain"/>
    <property type="match status" value="1"/>
</dbReference>
<dbReference type="NCBIfam" id="TIGR04056">
    <property type="entry name" value="OMP_RagA_SusC"/>
    <property type="match status" value="1"/>
</dbReference>
<evidence type="ECO:0000256" key="1">
    <source>
        <dbReference type="ARBA" id="ARBA00004571"/>
    </source>
</evidence>
<reference evidence="10 11" key="1">
    <citation type="submission" date="2019-04" db="EMBL/GenBank/DDBJ databases">
        <title>Sphingobacterium olei sp. nov., isolated from oil-contaminated soil.</title>
        <authorList>
            <person name="Liu B."/>
        </authorList>
    </citation>
    <scope>NUCLEOTIDE SEQUENCE [LARGE SCALE GENOMIC DNA]</scope>
    <source>
        <strain evidence="10 11">HAL-9</strain>
    </source>
</reference>
<proteinExistence type="inferred from homology"/>
<dbReference type="Gene3D" id="2.170.130.10">
    <property type="entry name" value="TonB-dependent receptor, plug domain"/>
    <property type="match status" value="1"/>
</dbReference>
<accession>A0A4U0P041</accession>
<dbReference type="Proteomes" id="UP000306808">
    <property type="component" value="Unassembled WGS sequence"/>
</dbReference>
<evidence type="ECO:0000256" key="4">
    <source>
        <dbReference type="ARBA" id="ARBA00022692"/>
    </source>
</evidence>
<dbReference type="InterPro" id="IPR037066">
    <property type="entry name" value="Plug_dom_sf"/>
</dbReference>
<keyword evidence="10" id="KW-0675">Receptor</keyword>
<comment type="caution">
    <text evidence="10">The sequence shown here is derived from an EMBL/GenBank/DDBJ whole genome shotgun (WGS) entry which is preliminary data.</text>
</comment>
<evidence type="ECO:0000256" key="5">
    <source>
        <dbReference type="ARBA" id="ARBA00023136"/>
    </source>
</evidence>
<comment type="similarity">
    <text evidence="7">Belongs to the TonB-dependent receptor family.</text>
</comment>
<dbReference type="PROSITE" id="PS52016">
    <property type="entry name" value="TONB_DEPENDENT_REC_3"/>
    <property type="match status" value="1"/>
</dbReference>
<dbReference type="InterPro" id="IPR023996">
    <property type="entry name" value="TonB-dep_OMP_SusC/RagA"/>
</dbReference>
<dbReference type="SUPFAM" id="SSF49464">
    <property type="entry name" value="Carboxypeptidase regulatory domain-like"/>
    <property type="match status" value="1"/>
</dbReference>
<dbReference type="Pfam" id="PF07715">
    <property type="entry name" value="Plug"/>
    <property type="match status" value="1"/>
</dbReference>
<keyword evidence="3 7" id="KW-1134">Transmembrane beta strand</keyword>
<evidence type="ECO:0000313" key="10">
    <source>
        <dbReference type="EMBL" id="TJZ60495.1"/>
    </source>
</evidence>
<dbReference type="NCBIfam" id="TIGR04057">
    <property type="entry name" value="SusC_RagA_signa"/>
    <property type="match status" value="1"/>
</dbReference>
<dbReference type="OrthoDB" id="603589at2"/>